<accession>A0A450S6H3</accession>
<reference evidence="1" key="1">
    <citation type="submission" date="2019-02" db="EMBL/GenBank/DDBJ databases">
        <authorList>
            <person name="Gruber-Vodicka R. H."/>
            <person name="Seah K. B. B."/>
        </authorList>
    </citation>
    <scope>NUCLEOTIDE SEQUENCE</scope>
    <source>
        <strain evidence="1">BECK_BZ163</strain>
        <strain evidence="3">BECK_BZ164</strain>
        <strain evidence="2">BECK_BZ165</strain>
    </source>
</reference>
<evidence type="ECO:0000313" key="1">
    <source>
        <dbReference type="EMBL" id="VFJ47468.1"/>
    </source>
</evidence>
<dbReference type="EMBL" id="CAADFL010000052">
    <property type="protein sequence ID" value="VFK07866.1"/>
    <property type="molecule type" value="Genomic_DNA"/>
</dbReference>
<dbReference type="EMBL" id="CAADFA010000051">
    <property type="protein sequence ID" value="VFJ47833.1"/>
    <property type="molecule type" value="Genomic_DNA"/>
</dbReference>
<evidence type="ECO:0000313" key="3">
    <source>
        <dbReference type="EMBL" id="VFK07866.1"/>
    </source>
</evidence>
<proteinExistence type="predicted"/>
<evidence type="ECO:0000313" key="2">
    <source>
        <dbReference type="EMBL" id="VFJ47833.1"/>
    </source>
</evidence>
<sequence length="181" mass="21152">MTLPAKNRAKEKPKLIIIHTDLQHYWPIAAEANACLIVPEAWGIEIDDYVLLMETDRADKFAMTDYETRAQRKNYNSHFTGNTAFGIVSYTRMSSETVGLAPGYMAVSLQEITFNKDILGWEESRDEIASELMRIRLYRKGWHDNTKKLELIRRMMEEAREYAYGFSLWSLKTRAERSIFQ</sequence>
<dbReference type="AlphaFoldDB" id="A0A450S6H3"/>
<dbReference type="EMBL" id="CAADEZ010000047">
    <property type="protein sequence ID" value="VFJ47468.1"/>
    <property type="molecule type" value="Genomic_DNA"/>
</dbReference>
<name>A0A450S6H3_9GAMM</name>
<protein>
    <submittedName>
        <fullName evidence="1">Uncharacterized protein</fullName>
    </submittedName>
</protein>
<organism evidence="1">
    <name type="scientific">Candidatus Kentrum sp. FM</name>
    <dbReference type="NCBI Taxonomy" id="2126340"/>
    <lineage>
        <taxon>Bacteria</taxon>
        <taxon>Pseudomonadati</taxon>
        <taxon>Pseudomonadota</taxon>
        <taxon>Gammaproteobacteria</taxon>
        <taxon>Candidatus Kentrum</taxon>
    </lineage>
</organism>
<gene>
    <name evidence="1" type="ORF">BECKFM1743A_GA0114220_1004716</name>
    <name evidence="3" type="ORF">BECKFM1743B_GA0114221_1005215</name>
    <name evidence="2" type="ORF">BECKFM1743C_GA0114222_100515</name>
</gene>